<feature type="repeat" description="TPR" evidence="3">
    <location>
        <begin position="207"/>
        <end position="240"/>
    </location>
</feature>
<keyword evidence="2 3" id="KW-0802">TPR repeat</keyword>
<dbReference type="KEGG" id="acou:A5CBH24_11190"/>
<dbReference type="PROSITE" id="PS50005">
    <property type="entry name" value="TPR"/>
    <property type="match status" value="2"/>
</dbReference>
<keyword evidence="6" id="KW-1185">Reference proteome</keyword>
<accession>A0A4Y1WUC2</accession>
<dbReference type="Pfam" id="PF13432">
    <property type="entry name" value="TPR_16"/>
    <property type="match status" value="3"/>
</dbReference>
<feature type="signal peptide" evidence="4">
    <location>
        <begin position="1"/>
        <end position="19"/>
    </location>
</feature>
<organism evidence="5 6">
    <name type="scientific">Alistipes communis</name>
    <dbReference type="NCBI Taxonomy" id="2585118"/>
    <lineage>
        <taxon>Bacteria</taxon>
        <taxon>Pseudomonadati</taxon>
        <taxon>Bacteroidota</taxon>
        <taxon>Bacteroidia</taxon>
        <taxon>Bacteroidales</taxon>
        <taxon>Rikenellaceae</taxon>
        <taxon>Alistipes</taxon>
    </lineage>
</organism>
<reference evidence="6" key="1">
    <citation type="submission" date="2019-06" db="EMBL/GenBank/DDBJ databases">
        <title>Alistipes onderdonkii subsp. vulgaris subsp. nov., Alistipes dispar sp. nov. and Alistipes communis sp. nov., isolated from human faeces, and creation of Alistipes onderdonkii subsp. onderdonkii subsp. nov.</title>
        <authorList>
            <person name="Sakamoto M."/>
            <person name="Ikeyama N."/>
            <person name="Ogata Y."/>
            <person name="Suda W."/>
            <person name="Iino T."/>
            <person name="Hattori M."/>
            <person name="Ohkuma M."/>
        </authorList>
    </citation>
    <scope>NUCLEOTIDE SEQUENCE [LARGE SCALE GENOMIC DNA]</scope>
    <source>
        <strain evidence="6">5CBH24</strain>
    </source>
</reference>
<evidence type="ECO:0000256" key="2">
    <source>
        <dbReference type="ARBA" id="ARBA00022803"/>
    </source>
</evidence>
<keyword evidence="1" id="KW-0677">Repeat</keyword>
<dbReference type="InterPro" id="IPR013105">
    <property type="entry name" value="TPR_2"/>
</dbReference>
<feature type="chain" id="PRO_5021490860" evidence="4">
    <location>
        <begin position="20"/>
        <end position="604"/>
    </location>
</feature>
<evidence type="ECO:0000313" key="6">
    <source>
        <dbReference type="Proteomes" id="UP000318946"/>
    </source>
</evidence>
<feature type="repeat" description="TPR" evidence="3">
    <location>
        <begin position="382"/>
        <end position="415"/>
    </location>
</feature>
<dbReference type="PANTHER" id="PTHR12558">
    <property type="entry name" value="CELL DIVISION CYCLE 16,23,27"/>
    <property type="match status" value="1"/>
</dbReference>
<dbReference type="InterPro" id="IPR011990">
    <property type="entry name" value="TPR-like_helical_dom_sf"/>
</dbReference>
<evidence type="ECO:0000256" key="1">
    <source>
        <dbReference type="ARBA" id="ARBA00022737"/>
    </source>
</evidence>
<dbReference type="Pfam" id="PF07719">
    <property type="entry name" value="TPR_2"/>
    <property type="match status" value="1"/>
</dbReference>
<evidence type="ECO:0000313" key="5">
    <source>
        <dbReference type="EMBL" id="BBL03806.1"/>
    </source>
</evidence>
<gene>
    <name evidence="5" type="ORF">A5CBH24_11190</name>
</gene>
<dbReference type="PANTHER" id="PTHR12558:SF13">
    <property type="entry name" value="CELL DIVISION CYCLE PROTEIN 27 HOMOLOG"/>
    <property type="match status" value="1"/>
</dbReference>
<dbReference type="EMBL" id="AP019735">
    <property type="protein sequence ID" value="BBL03806.1"/>
    <property type="molecule type" value="Genomic_DNA"/>
</dbReference>
<sequence length="604" mass="69374">MRKTLLLLLLTAVFCGAFARKTPQVAPAPQVPDSLRGFYLFTEGIKQAFIERDTAAARASLERSVEADSTYGPAWYELAELLLYNDAPAALRHAERAFRTDTTDKWYLLQLGQAQILNDRYRDAIRTYNRLREVDAQNPDSYRVLAMLYDQEGQPFSAIAVLDSAEVRFGRIDALSELKRRLLVGTRQYDRAVAEAQALIEAAPYKAENYLLLGELYARQKKDSLALVQFAEAYRIDSTSVAVLATYSEFYNERRDYASSLNYTRRLFASDEMPLDDKLAYFDRITGDRNFYSTFYLQINDLATTLAMKYPHDPRVVKLYGDHLIASGQLDDALTYYKTHLDDLPPRIDYFNMVIDIESYKQRPDSVEHYTSRAMKLFPENVDLHLRKGQMLSYAKRYDEALKFYKNSLRLAPGDSLRGAVWGIIGETYHLMGQQALQKQSEDRRPKASLYESRKGPAARCMRKCYDAYDRSLALRYDNAMVLNNYAYFLSLEGRDLERALAMAGRAIVLEENNPTYLDTYAWVLYRLGRYDEAKKTMQQALSLDRSQSPDLQLHYGDILAALGEKFMAEVYWKKALEGGYDDPDAIVERFRRLKEAAQTPAAP</sequence>
<dbReference type="SUPFAM" id="SSF48452">
    <property type="entry name" value="TPR-like"/>
    <property type="match status" value="3"/>
</dbReference>
<dbReference type="InterPro" id="IPR019734">
    <property type="entry name" value="TPR_rpt"/>
</dbReference>
<proteinExistence type="predicted"/>
<protein>
    <submittedName>
        <fullName evidence="5">Uncharacterized protein</fullName>
    </submittedName>
</protein>
<dbReference type="RefSeq" id="WP_244611636.1">
    <property type="nucleotide sequence ID" value="NZ_AP019735.1"/>
</dbReference>
<dbReference type="AlphaFoldDB" id="A0A4Y1WUC2"/>
<evidence type="ECO:0000256" key="4">
    <source>
        <dbReference type="SAM" id="SignalP"/>
    </source>
</evidence>
<dbReference type="SMART" id="SM00028">
    <property type="entry name" value="TPR"/>
    <property type="match status" value="5"/>
</dbReference>
<evidence type="ECO:0000256" key="3">
    <source>
        <dbReference type="PROSITE-ProRule" id="PRU00339"/>
    </source>
</evidence>
<dbReference type="GeneID" id="78341837"/>
<keyword evidence="4" id="KW-0732">Signal</keyword>
<name>A0A4Y1WUC2_9BACT</name>
<dbReference type="Gene3D" id="1.25.40.10">
    <property type="entry name" value="Tetratricopeptide repeat domain"/>
    <property type="match status" value="4"/>
</dbReference>
<dbReference type="Proteomes" id="UP000318946">
    <property type="component" value="Chromosome"/>
</dbReference>